<feature type="chain" id="PRO_5040377853" evidence="3">
    <location>
        <begin position="17"/>
        <end position="328"/>
    </location>
</feature>
<evidence type="ECO:0000259" key="5">
    <source>
        <dbReference type="SMART" id="SM00848"/>
    </source>
</evidence>
<dbReference type="PANTHER" id="PTHR12411">
    <property type="entry name" value="CYSTEINE PROTEASE FAMILY C1-RELATED"/>
    <property type="match status" value="1"/>
</dbReference>
<dbReference type="InterPro" id="IPR039417">
    <property type="entry name" value="Peptidase_C1A_papain-like"/>
</dbReference>
<feature type="domain" description="Cathepsin propeptide inhibitor" evidence="5">
    <location>
        <begin position="23"/>
        <end position="83"/>
    </location>
</feature>
<keyword evidence="3" id="KW-0732">Signal</keyword>
<proteinExistence type="inferred from homology"/>
<dbReference type="Gene3D" id="3.90.70.10">
    <property type="entry name" value="Cysteine proteinases"/>
    <property type="match status" value="1"/>
</dbReference>
<accession>A0A9N9XQA3</accession>
<dbReference type="GO" id="GO:0006508">
    <property type="term" value="P:proteolysis"/>
    <property type="evidence" value="ECO:0007669"/>
    <property type="project" value="InterPro"/>
</dbReference>
<dbReference type="GO" id="GO:0008234">
    <property type="term" value="F:cysteine-type peptidase activity"/>
    <property type="evidence" value="ECO:0007669"/>
    <property type="project" value="InterPro"/>
</dbReference>
<keyword evidence="2" id="KW-1015">Disulfide bond</keyword>
<dbReference type="InterPro" id="IPR013128">
    <property type="entry name" value="Peptidase_C1A"/>
</dbReference>
<dbReference type="FunFam" id="3.90.70.10:FF:000332">
    <property type="entry name" value="Cathepsin L1"/>
    <property type="match status" value="1"/>
</dbReference>
<feature type="signal peptide" evidence="3">
    <location>
        <begin position="1"/>
        <end position="16"/>
    </location>
</feature>
<dbReference type="Pfam" id="PF08246">
    <property type="entry name" value="Inhibitor_I29"/>
    <property type="match status" value="1"/>
</dbReference>
<dbReference type="Pfam" id="PF00112">
    <property type="entry name" value="Peptidase_C1"/>
    <property type="match status" value="1"/>
</dbReference>
<evidence type="ECO:0000256" key="1">
    <source>
        <dbReference type="ARBA" id="ARBA00008455"/>
    </source>
</evidence>
<evidence type="ECO:0000313" key="6">
    <source>
        <dbReference type="EMBL" id="CAG9857848.1"/>
    </source>
</evidence>
<dbReference type="InterPro" id="IPR013201">
    <property type="entry name" value="Prot_inhib_I29"/>
</dbReference>
<dbReference type="SMART" id="SM00645">
    <property type="entry name" value="Pept_C1"/>
    <property type="match status" value="1"/>
</dbReference>
<dbReference type="SUPFAM" id="SSF54001">
    <property type="entry name" value="Cysteine proteinases"/>
    <property type="match status" value="1"/>
</dbReference>
<dbReference type="OrthoDB" id="10253408at2759"/>
<evidence type="ECO:0000259" key="4">
    <source>
        <dbReference type="SMART" id="SM00645"/>
    </source>
</evidence>
<dbReference type="Proteomes" id="UP001153712">
    <property type="component" value="Chromosome 15"/>
</dbReference>
<gene>
    <name evidence="6" type="ORF">PHYEVI_LOCUS4246</name>
</gene>
<evidence type="ECO:0000256" key="3">
    <source>
        <dbReference type="SAM" id="SignalP"/>
    </source>
</evidence>
<organism evidence="6 7">
    <name type="scientific">Phyllotreta striolata</name>
    <name type="common">Striped flea beetle</name>
    <name type="synonym">Crioceris striolata</name>
    <dbReference type="NCBI Taxonomy" id="444603"/>
    <lineage>
        <taxon>Eukaryota</taxon>
        <taxon>Metazoa</taxon>
        <taxon>Ecdysozoa</taxon>
        <taxon>Arthropoda</taxon>
        <taxon>Hexapoda</taxon>
        <taxon>Insecta</taxon>
        <taxon>Pterygota</taxon>
        <taxon>Neoptera</taxon>
        <taxon>Endopterygota</taxon>
        <taxon>Coleoptera</taxon>
        <taxon>Polyphaga</taxon>
        <taxon>Cucujiformia</taxon>
        <taxon>Chrysomeloidea</taxon>
        <taxon>Chrysomelidae</taxon>
        <taxon>Galerucinae</taxon>
        <taxon>Alticini</taxon>
        <taxon>Phyllotreta</taxon>
    </lineage>
</organism>
<dbReference type="InterPro" id="IPR038765">
    <property type="entry name" value="Papain-like_cys_pep_sf"/>
</dbReference>
<dbReference type="SMART" id="SM00848">
    <property type="entry name" value="Inhibitor_I29"/>
    <property type="match status" value="1"/>
</dbReference>
<evidence type="ECO:0000313" key="7">
    <source>
        <dbReference type="Proteomes" id="UP001153712"/>
    </source>
</evidence>
<comment type="similarity">
    <text evidence="1">Belongs to the peptidase C1 family.</text>
</comment>
<sequence>MKILIILSAAFLAVNALSIEPQWNQFKITYNKRYETSEEEQLRFNIYQDNLEKINRHNRRYEAGLETYTMTANKFADLTQTEFGDMLRSQSGSLPEFEFEKRPSDEPTPIPDSIDWRETDKAVLPVKDQNYTGCNSGWAFSATGALEGQNAIKNNARTPLSEQQLIDCDEASQGCDGGSVANAIQYVIKNGLTSETDYPYLGNQTICQAQNTTITAKALVTLDKTEADLQQAVGSVGPISAGMYFDLLQFYEGGIFHSDFCFNEEAILDHDVLVVGYGSEYSEELKEERKYWIIKNSMGQDWGEKGYVRLARDADQCGIALRCSYPIL</sequence>
<protein>
    <submittedName>
        <fullName evidence="6">Uncharacterized protein</fullName>
    </submittedName>
</protein>
<dbReference type="AlphaFoldDB" id="A0A9N9XQA3"/>
<feature type="domain" description="Peptidase C1A papain C-terminal" evidence="4">
    <location>
        <begin position="110"/>
        <end position="327"/>
    </location>
</feature>
<evidence type="ECO:0000256" key="2">
    <source>
        <dbReference type="ARBA" id="ARBA00023157"/>
    </source>
</evidence>
<dbReference type="CDD" id="cd02248">
    <property type="entry name" value="Peptidase_C1A"/>
    <property type="match status" value="1"/>
</dbReference>
<keyword evidence="7" id="KW-1185">Reference proteome</keyword>
<dbReference type="InterPro" id="IPR000668">
    <property type="entry name" value="Peptidase_C1A_C"/>
</dbReference>
<reference evidence="6" key="1">
    <citation type="submission" date="2022-01" db="EMBL/GenBank/DDBJ databases">
        <authorList>
            <person name="King R."/>
        </authorList>
    </citation>
    <scope>NUCLEOTIDE SEQUENCE</scope>
</reference>
<dbReference type="PRINTS" id="PR00705">
    <property type="entry name" value="PAPAIN"/>
</dbReference>
<dbReference type="EMBL" id="OU900108">
    <property type="protein sequence ID" value="CAG9857848.1"/>
    <property type="molecule type" value="Genomic_DNA"/>
</dbReference>
<name>A0A9N9XQA3_PHYSR</name>